<dbReference type="EMBL" id="KB298689">
    <property type="protein sequence ID" value="ELU08865.1"/>
    <property type="molecule type" value="Genomic_DNA"/>
</dbReference>
<protein>
    <recommendedName>
        <fullName evidence="5">Sjoegren syndrome/scleroderma autoantigen 1</fullName>
    </recommendedName>
</protein>
<feature type="non-terminal residue" evidence="2">
    <location>
        <position position="1"/>
    </location>
</feature>
<evidence type="ECO:0000313" key="2">
    <source>
        <dbReference type="EMBL" id="ELU08865.1"/>
    </source>
</evidence>
<dbReference type="Pfam" id="PF06677">
    <property type="entry name" value="Auto_anti-p27"/>
    <property type="match status" value="1"/>
</dbReference>
<evidence type="ECO:0000313" key="4">
    <source>
        <dbReference type="Proteomes" id="UP000014760"/>
    </source>
</evidence>
<proteinExistence type="predicted"/>
<reference evidence="3" key="3">
    <citation type="submission" date="2015-06" db="UniProtKB">
        <authorList>
            <consortium name="EnsemblMetazoa"/>
        </authorList>
    </citation>
    <scope>IDENTIFICATION</scope>
</reference>
<dbReference type="AlphaFoldDB" id="R7URM6"/>
<dbReference type="Proteomes" id="UP000014760">
    <property type="component" value="Unassembled WGS sequence"/>
</dbReference>
<evidence type="ECO:0000256" key="1">
    <source>
        <dbReference type="SAM" id="MobiDB-lite"/>
    </source>
</evidence>
<evidence type="ECO:0008006" key="5">
    <source>
        <dbReference type="Google" id="ProtNLM"/>
    </source>
</evidence>
<keyword evidence="4" id="KW-1185">Reference proteome</keyword>
<reference evidence="2 4" key="2">
    <citation type="journal article" date="2013" name="Nature">
        <title>Insights into bilaterian evolution from three spiralian genomes.</title>
        <authorList>
            <person name="Simakov O."/>
            <person name="Marletaz F."/>
            <person name="Cho S.J."/>
            <person name="Edsinger-Gonzales E."/>
            <person name="Havlak P."/>
            <person name="Hellsten U."/>
            <person name="Kuo D.H."/>
            <person name="Larsson T."/>
            <person name="Lv J."/>
            <person name="Arendt D."/>
            <person name="Savage R."/>
            <person name="Osoegawa K."/>
            <person name="de Jong P."/>
            <person name="Grimwood J."/>
            <person name="Chapman J.A."/>
            <person name="Shapiro H."/>
            <person name="Aerts A."/>
            <person name="Otillar R.P."/>
            <person name="Terry A.Y."/>
            <person name="Boore J.L."/>
            <person name="Grigoriev I.V."/>
            <person name="Lindberg D.R."/>
            <person name="Seaver E.C."/>
            <person name="Weisblat D.A."/>
            <person name="Putnam N.H."/>
            <person name="Rokhsar D.S."/>
        </authorList>
    </citation>
    <scope>NUCLEOTIDE SEQUENCE</scope>
    <source>
        <strain evidence="2 4">I ESC-2004</strain>
    </source>
</reference>
<dbReference type="PANTHER" id="PTHR16537">
    <property type="entry name" value="SJOEGREN SYNDROME/SCLERODERMA AUTOANTIGEN 1"/>
    <property type="match status" value="1"/>
</dbReference>
<dbReference type="EnsemblMetazoa" id="CapteT125709">
    <property type="protein sequence ID" value="CapteP125709"/>
    <property type="gene ID" value="CapteG125709"/>
</dbReference>
<dbReference type="OMA" id="TYCVACQ"/>
<name>R7URM6_CAPTE</name>
<dbReference type="EMBL" id="AMQN01006581">
    <property type="status" value="NOT_ANNOTATED_CDS"/>
    <property type="molecule type" value="Genomic_DNA"/>
</dbReference>
<dbReference type="STRING" id="283909.R7URM6"/>
<sequence>DLDWKPPTDAEMKVHQARRERQDRISKIMGEYLLRGYKMLATTCPHCATILMLDKQGRNYCIACSELDSDADKDDPALNTQAARQLEAEQNQRSTFADAESEEMALRAEAPSPGPLLLSPQTAPNPCTRAPSGLLSGSPTEPGAHSLPHSHMPKSSSMWDMSDPLHSVNLRLRAAAQELSTCTNAAQSKELCQLIKLCAETMDCLQKVHSSK</sequence>
<dbReference type="InterPro" id="IPR009563">
    <property type="entry name" value="SSSCA1"/>
</dbReference>
<dbReference type="InterPro" id="IPR051888">
    <property type="entry name" value="UPF0148_domain"/>
</dbReference>
<evidence type="ECO:0000313" key="3">
    <source>
        <dbReference type="EnsemblMetazoa" id="CapteP125709"/>
    </source>
</evidence>
<dbReference type="SMR" id="R7URM6"/>
<dbReference type="HOGENOM" id="CLU_058702_0_0_1"/>
<organism evidence="2">
    <name type="scientific">Capitella teleta</name>
    <name type="common">Polychaete worm</name>
    <dbReference type="NCBI Taxonomy" id="283909"/>
    <lineage>
        <taxon>Eukaryota</taxon>
        <taxon>Metazoa</taxon>
        <taxon>Spiralia</taxon>
        <taxon>Lophotrochozoa</taxon>
        <taxon>Annelida</taxon>
        <taxon>Polychaeta</taxon>
        <taxon>Sedentaria</taxon>
        <taxon>Scolecida</taxon>
        <taxon>Capitellidae</taxon>
        <taxon>Capitella</taxon>
    </lineage>
</organism>
<gene>
    <name evidence="2" type="ORF">CAPTEDRAFT_125709</name>
</gene>
<dbReference type="OrthoDB" id="28939at2759"/>
<dbReference type="PANTHER" id="PTHR16537:SF1">
    <property type="entry name" value="PROTEIN ZNRD2"/>
    <property type="match status" value="1"/>
</dbReference>
<feature type="region of interest" description="Disordered" evidence="1">
    <location>
        <begin position="88"/>
        <end position="159"/>
    </location>
</feature>
<accession>R7URM6</accession>
<reference evidence="4" key="1">
    <citation type="submission" date="2012-12" db="EMBL/GenBank/DDBJ databases">
        <authorList>
            <person name="Hellsten U."/>
            <person name="Grimwood J."/>
            <person name="Chapman J.A."/>
            <person name="Shapiro H."/>
            <person name="Aerts A."/>
            <person name="Otillar R.P."/>
            <person name="Terry A.Y."/>
            <person name="Boore J.L."/>
            <person name="Simakov O."/>
            <person name="Marletaz F."/>
            <person name="Cho S.-J."/>
            <person name="Edsinger-Gonzales E."/>
            <person name="Havlak P."/>
            <person name="Kuo D.-H."/>
            <person name="Larsson T."/>
            <person name="Lv J."/>
            <person name="Arendt D."/>
            <person name="Savage R."/>
            <person name="Osoegawa K."/>
            <person name="de Jong P."/>
            <person name="Lindberg D.R."/>
            <person name="Seaver E.C."/>
            <person name="Weisblat D.A."/>
            <person name="Putnam N.H."/>
            <person name="Grigoriev I.V."/>
            <person name="Rokhsar D.S."/>
        </authorList>
    </citation>
    <scope>NUCLEOTIDE SEQUENCE</scope>
    <source>
        <strain evidence="4">I ESC-2004</strain>
    </source>
</reference>